<evidence type="ECO:0000256" key="5">
    <source>
        <dbReference type="ARBA" id="ARBA00022801"/>
    </source>
</evidence>
<name>A0A6P1QU52_9FLAO</name>
<dbReference type="Proteomes" id="UP000464318">
    <property type="component" value="Chromosome"/>
</dbReference>
<dbReference type="OrthoDB" id="9811314at2"/>
<feature type="domain" description="Peptidase M16 C-terminal" evidence="10">
    <location>
        <begin position="725"/>
        <end position="875"/>
    </location>
</feature>
<evidence type="ECO:0000259" key="10">
    <source>
        <dbReference type="Pfam" id="PF05193"/>
    </source>
</evidence>
<dbReference type="SUPFAM" id="SSF63411">
    <property type="entry name" value="LuxS/MPP-like metallohydrolase"/>
    <property type="match status" value="4"/>
</dbReference>
<evidence type="ECO:0000256" key="1">
    <source>
        <dbReference type="ARBA" id="ARBA00001947"/>
    </source>
</evidence>
<evidence type="ECO:0000313" key="12">
    <source>
        <dbReference type="Proteomes" id="UP000464318"/>
    </source>
</evidence>
<dbReference type="Pfam" id="PF00675">
    <property type="entry name" value="Peptidase_M16"/>
    <property type="match status" value="3"/>
</dbReference>
<protein>
    <submittedName>
        <fullName evidence="11">Insulinase family protein</fullName>
    </submittedName>
</protein>
<feature type="domain" description="Peptidase M16 N-terminal" evidence="9">
    <location>
        <begin position="150"/>
        <end position="247"/>
    </location>
</feature>
<dbReference type="RefSeq" id="WP_160224175.1">
    <property type="nucleotide sequence ID" value="NZ_CP029149.1"/>
</dbReference>
<dbReference type="InterPro" id="IPR011249">
    <property type="entry name" value="Metalloenz_LuxS/M16"/>
</dbReference>
<dbReference type="KEGG" id="bcad:DBX24_05225"/>
<keyword evidence="4" id="KW-0479">Metal-binding</keyword>
<keyword evidence="3" id="KW-0645">Protease</keyword>
<dbReference type="PROSITE" id="PS00143">
    <property type="entry name" value="INSULINASE"/>
    <property type="match status" value="1"/>
</dbReference>
<feature type="domain" description="Peptidase M16 N-terminal" evidence="9">
    <location>
        <begin position="58"/>
        <end position="108"/>
    </location>
</feature>
<comment type="cofactor">
    <cofactor evidence="1">
        <name>Zn(2+)</name>
        <dbReference type="ChEBI" id="CHEBI:29105"/>
    </cofactor>
</comment>
<keyword evidence="6" id="KW-0862">Zinc</keyword>
<keyword evidence="5" id="KW-0378">Hydrolase</keyword>
<dbReference type="Gene3D" id="3.30.830.10">
    <property type="entry name" value="Metalloenzyme, LuxS/M16 peptidase-like"/>
    <property type="match status" value="4"/>
</dbReference>
<organism evidence="11 12">
    <name type="scientific">Bergeyella cardium</name>
    <dbReference type="NCBI Taxonomy" id="1585976"/>
    <lineage>
        <taxon>Bacteria</taxon>
        <taxon>Pseudomonadati</taxon>
        <taxon>Bacteroidota</taxon>
        <taxon>Flavobacteriia</taxon>
        <taxon>Flavobacteriales</taxon>
        <taxon>Weeksellaceae</taxon>
        <taxon>Bergeyella</taxon>
    </lineage>
</organism>
<reference evidence="11 12" key="1">
    <citation type="submission" date="2018-04" db="EMBL/GenBank/DDBJ databases">
        <title>Characteristic and Complete Genome Sequencing of A Novel Member of Infective Endocarditis Causative Bacteria: Bergeyella cardium QL-PH.</title>
        <authorList>
            <person name="Pan H."/>
            <person name="Sun E."/>
            <person name="Zhang Y."/>
        </authorList>
    </citation>
    <scope>NUCLEOTIDE SEQUENCE [LARGE SCALE GENOMIC DNA]</scope>
    <source>
        <strain evidence="11 12">HPQL</strain>
    </source>
</reference>
<dbReference type="PANTHER" id="PTHR43690:SF17">
    <property type="entry name" value="PROTEIN YHJJ"/>
    <property type="match status" value="1"/>
</dbReference>
<dbReference type="InterPro" id="IPR007863">
    <property type="entry name" value="Peptidase_M16_C"/>
</dbReference>
<gene>
    <name evidence="11" type="ORF">DBX24_05225</name>
</gene>
<proteinExistence type="inferred from homology"/>
<evidence type="ECO:0000256" key="7">
    <source>
        <dbReference type="ARBA" id="ARBA00023049"/>
    </source>
</evidence>
<dbReference type="InterPro" id="IPR011765">
    <property type="entry name" value="Pept_M16_N"/>
</dbReference>
<comment type="similarity">
    <text evidence="2 8">Belongs to the peptidase M16 family.</text>
</comment>
<keyword evidence="7" id="KW-0482">Metalloprotease</keyword>
<dbReference type="EMBL" id="CP029149">
    <property type="protein sequence ID" value="QHN65329.1"/>
    <property type="molecule type" value="Genomic_DNA"/>
</dbReference>
<dbReference type="InterPro" id="IPR050626">
    <property type="entry name" value="Peptidase_M16"/>
</dbReference>
<evidence type="ECO:0000259" key="9">
    <source>
        <dbReference type="Pfam" id="PF00675"/>
    </source>
</evidence>
<dbReference type="Pfam" id="PF05193">
    <property type="entry name" value="Peptidase_M16_C"/>
    <property type="match status" value="2"/>
</dbReference>
<accession>A0A6P1QU52</accession>
<evidence type="ECO:0000256" key="3">
    <source>
        <dbReference type="ARBA" id="ARBA00022670"/>
    </source>
</evidence>
<dbReference type="GO" id="GO:0006508">
    <property type="term" value="P:proteolysis"/>
    <property type="evidence" value="ECO:0007669"/>
    <property type="project" value="UniProtKB-KW"/>
</dbReference>
<evidence type="ECO:0000256" key="8">
    <source>
        <dbReference type="RuleBase" id="RU004447"/>
    </source>
</evidence>
<feature type="domain" description="Peptidase M16 C-terminal" evidence="10">
    <location>
        <begin position="263"/>
        <end position="430"/>
    </location>
</feature>
<feature type="domain" description="Peptidase M16 N-terminal" evidence="9">
    <location>
        <begin position="594"/>
        <end position="695"/>
    </location>
</feature>
<evidence type="ECO:0000256" key="2">
    <source>
        <dbReference type="ARBA" id="ARBA00007261"/>
    </source>
</evidence>
<evidence type="ECO:0000256" key="4">
    <source>
        <dbReference type="ARBA" id="ARBA00022723"/>
    </source>
</evidence>
<evidence type="ECO:0000313" key="11">
    <source>
        <dbReference type="EMBL" id="QHN65329.1"/>
    </source>
</evidence>
<sequence length="982" mass="111705">MIKRSLSTLFLAAVLSFNAYGQSYQWKEAQSGGYTYKYVTNDPTNARFYTLKNGLTVILSPTNKEPRIQCYVAVKAGSKTDPKTNTGLAHYLEHMLFKGTDKYGSLDWKKEKKELDKIDALYEKYNKTKDEKKRKEIYKQIDSVSGVASKYAIANEYDKMMSAMGAQNTNAFTSFEKTVYTDDIPAGSLDKYLAVQSERFRNPILRIFHTELEAVYEEKNRSLDSDGSLVFETLFENLFKKHNYGLQTTIGTVEHLKNPSLVEIRKYFHKYYVPNNMAIVLSGDFNPDEVIKKIDKDFSYMKAKKVPKYTFEQETPITSPVVKEIVGPDAESVTIGFRLPGNKDKDVILANLVGDILTNGKAGLLDLNLVKKQKLLRAGAFTFTLIDHGVLYLSGAPTKGQSLQEVKDLILSEIENLKKGNFDDDLIPSIANNMKKDIIQETESYNTRANILMQAFTDEQDWKDRVAYLDDLSKVKKSDVVAFANKYLGDNYVAILKKKGARTDLQKIEKPTITPVETNADKQSDFVKAVEKIPSIPSQPVFLDYDKDLQKSKLGDAEVLYVQNKENQLFRLRYRYKISKFNDLKVPLATQYLHYLGTDKKSAEEISKEFYKIASSFSISSGEEYTTVTIEGLQENFDKAVKLYEDLVANAQPNEEALKALKARLHKSRTDAKANKSTIMGALTNYALYGAKNKFNHTFTNAQLDALTSKDLKSSLCSLRDAEQTIIYYGPASLKEVEDKLAKEHHIFGYNSPKGYKKCTVPQAVTFTQTEQKENRVLFTNYEMVQAETRWLRNTTPYNPQETTLVRVFNNYFGNGMGSIVFQTIRESKALAYSTYGVYVSPSKKNDKYYMQAYVGSQADKFKEAVSAMNDLLNTLPVLSGSLDLAKNQVKKDIQTERITQDGIIYNYLAAQNLGLKEDIRKQVYQNVDKITMRDVQSFHEKYFSQKPYTYVVLASDKKVSKEELQKIGKVQTLSLEELFGY</sequence>
<keyword evidence="12" id="KW-1185">Reference proteome</keyword>
<dbReference type="InterPro" id="IPR001431">
    <property type="entry name" value="Pept_M16_Zn_BS"/>
</dbReference>
<dbReference type="GO" id="GO:0046872">
    <property type="term" value="F:metal ion binding"/>
    <property type="evidence" value="ECO:0007669"/>
    <property type="project" value="UniProtKB-KW"/>
</dbReference>
<dbReference type="GO" id="GO:0004222">
    <property type="term" value="F:metalloendopeptidase activity"/>
    <property type="evidence" value="ECO:0007669"/>
    <property type="project" value="InterPro"/>
</dbReference>
<dbReference type="AlphaFoldDB" id="A0A6P1QU52"/>
<dbReference type="PANTHER" id="PTHR43690">
    <property type="entry name" value="NARDILYSIN"/>
    <property type="match status" value="1"/>
</dbReference>
<evidence type="ECO:0000256" key="6">
    <source>
        <dbReference type="ARBA" id="ARBA00022833"/>
    </source>
</evidence>